<feature type="domain" description="Cation/H+ exchanger transmembrane" evidence="10">
    <location>
        <begin position="11"/>
        <end position="361"/>
    </location>
</feature>
<keyword evidence="6 9" id="KW-1133">Transmembrane helix</keyword>
<feature type="transmembrane region" description="Helical" evidence="9">
    <location>
        <begin position="349"/>
        <end position="371"/>
    </location>
</feature>
<proteinExistence type="inferred from homology"/>
<evidence type="ECO:0000259" key="10">
    <source>
        <dbReference type="Pfam" id="PF00999"/>
    </source>
</evidence>
<evidence type="ECO:0000256" key="4">
    <source>
        <dbReference type="ARBA" id="ARBA00022449"/>
    </source>
</evidence>
<dbReference type="PANTHER" id="PTHR43562:SF1">
    <property type="entry name" value="NA(+)_H(+) ANTIPORTER YJBQ-RELATED"/>
    <property type="match status" value="1"/>
</dbReference>
<feature type="transmembrane region" description="Helical" evidence="9">
    <location>
        <begin position="172"/>
        <end position="192"/>
    </location>
</feature>
<gene>
    <name evidence="11" type="ORF">K7862_00530</name>
</gene>
<keyword evidence="8 9" id="KW-0472">Membrane</keyword>
<sequence length="384" mass="39238">MSFATLAVISLAALLGPLLALPRLWHLPVVLGELVAGVLLGPTAIGYLNARNPTFSFLADIGFALIMFVAGARVPVRDTALRAGLRTGTLRAVAVGVLALVPAFALARVFHTGHTALYTVLMASSSAALILPVVGSLGLGGGAVLQMLPQVAVADTACIVALPLVIDPRHAARAALGALAVIGCAGVAFVALSRLERGGYRRRLHHLSEERQFALELRISLVVLFSFAALAVRTHVSIMLAGFSLGLVASAVGEPRRLAKQLFALTEGFFGPLFFLWLGASLDLRALGQRPSFVALGVLLGLGAVAVHAAMRATGQPVGIGVLASAQLGVPVAAATLGTQLHLLEPGEAAALMLGALVTIAAATVASSLTARNSPATTAQPSPT</sequence>
<feature type="transmembrane region" description="Helical" evidence="9">
    <location>
        <begin position="55"/>
        <end position="76"/>
    </location>
</feature>
<feature type="transmembrane region" description="Helical" evidence="9">
    <location>
        <begin position="238"/>
        <end position="255"/>
    </location>
</feature>
<dbReference type="InterPro" id="IPR006153">
    <property type="entry name" value="Cation/H_exchanger_TM"/>
</dbReference>
<evidence type="ECO:0000256" key="9">
    <source>
        <dbReference type="SAM" id="Phobius"/>
    </source>
</evidence>
<dbReference type="Gene3D" id="1.20.1530.20">
    <property type="match status" value="1"/>
</dbReference>
<dbReference type="EMBL" id="JAINZZ010000001">
    <property type="protein sequence ID" value="MBY8876128.1"/>
    <property type="molecule type" value="Genomic_DNA"/>
</dbReference>
<reference evidence="11 12" key="1">
    <citation type="submission" date="2021-08" db="EMBL/GenBank/DDBJ databases">
        <title>WGS of actinomycetes from Thailand.</title>
        <authorList>
            <person name="Thawai C."/>
        </authorList>
    </citation>
    <scope>NUCLEOTIDE SEQUENCE [LARGE SCALE GENOMIC DNA]</scope>
    <source>
        <strain evidence="11 12">PLK6-54</strain>
    </source>
</reference>
<feature type="transmembrane region" description="Helical" evidence="9">
    <location>
        <begin position="88"/>
        <end position="110"/>
    </location>
</feature>
<feature type="transmembrane region" description="Helical" evidence="9">
    <location>
        <begin position="292"/>
        <end position="311"/>
    </location>
</feature>
<keyword evidence="4" id="KW-0050">Antiport</keyword>
<keyword evidence="7" id="KW-0406">Ion transport</keyword>
<comment type="subcellular location">
    <subcellularLocation>
        <location evidence="1">Membrane</location>
        <topology evidence="1">Multi-pass membrane protein</topology>
    </subcellularLocation>
</comment>
<feature type="transmembrane region" description="Helical" evidence="9">
    <location>
        <begin position="213"/>
        <end position="232"/>
    </location>
</feature>
<keyword evidence="3" id="KW-0813">Transport</keyword>
<dbReference type="InterPro" id="IPR038770">
    <property type="entry name" value="Na+/solute_symporter_sf"/>
</dbReference>
<evidence type="ECO:0000256" key="8">
    <source>
        <dbReference type="ARBA" id="ARBA00023136"/>
    </source>
</evidence>
<keyword evidence="5 9" id="KW-0812">Transmembrane</keyword>
<comment type="caution">
    <text evidence="11">The sequence shown here is derived from an EMBL/GenBank/DDBJ whole genome shotgun (WGS) entry which is preliminary data.</text>
</comment>
<organism evidence="11 12">
    <name type="scientific">Actinacidiphila acidipaludis</name>
    <dbReference type="NCBI Taxonomy" id="2873382"/>
    <lineage>
        <taxon>Bacteria</taxon>
        <taxon>Bacillati</taxon>
        <taxon>Actinomycetota</taxon>
        <taxon>Actinomycetes</taxon>
        <taxon>Kitasatosporales</taxon>
        <taxon>Streptomycetaceae</taxon>
        <taxon>Actinacidiphila</taxon>
    </lineage>
</organism>
<evidence type="ECO:0000256" key="3">
    <source>
        <dbReference type="ARBA" id="ARBA00022448"/>
    </source>
</evidence>
<evidence type="ECO:0000313" key="12">
    <source>
        <dbReference type="Proteomes" id="UP000778578"/>
    </source>
</evidence>
<evidence type="ECO:0000256" key="7">
    <source>
        <dbReference type="ARBA" id="ARBA00023065"/>
    </source>
</evidence>
<evidence type="ECO:0000256" key="1">
    <source>
        <dbReference type="ARBA" id="ARBA00004141"/>
    </source>
</evidence>
<feature type="transmembrane region" description="Helical" evidence="9">
    <location>
        <begin position="262"/>
        <end position="280"/>
    </location>
</feature>
<evidence type="ECO:0000256" key="2">
    <source>
        <dbReference type="ARBA" id="ARBA00005551"/>
    </source>
</evidence>
<accession>A0ABS7PZ28</accession>
<dbReference type="RefSeq" id="WP_222959410.1">
    <property type="nucleotide sequence ID" value="NZ_JAINZZ010000001.1"/>
</dbReference>
<feature type="transmembrane region" description="Helical" evidence="9">
    <location>
        <begin position="116"/>
        <end position="140"/>
    </location>
</feature>
<dbReference type="PANTHER" id="PTHR43562">
    <property type="entry name" value="NAPA-TYPE SODIUM/HYDROGEN ANTIPORTER"/>
    <property type="match status" value="1"/>
</dbReference>
<protein>
    <submittedName>
        <fullName evidence="11">Cation:proton antiporter</fullName>
    </submittedName>
</protein>
<name>A0ABS7PZ28_9ACTN</name>
<keyword evidence="12" id="KW-1185">Reference proteome</keyword>
<evidence type="ECO:0000256" key="6">
    <source>
        <dbReference type="ARBA" id="ARBA00022989"/>
    </source>
</evidence>
<dbReference type="Proteomes" id="UP000778578">
    <property type="component" value="Unassembled WGS sequence"/>
</dbReference>
<evidence type="ECO:0000256" key="5">
    <source>
        <dbReference type="ARBA" id="ARBA00022692"/>
    </source>
</evidence>
<feature type="transmembrane region" description="Helical" evidence="9">
    <location>
        <begin position="318"/>
        <end position="337"/>
    </location>
</feature>
<dbReference type="Pfam" id="PF00999">
    <property type="entry name" value="Na_H_Exchanger"/>
    <property type="match status" value="1"/>
</dbReference>
<comment type="similarity">
    <text evidence="2">Belongs to the monovalent cation:proton antiporter 2 (CPA2) transporter (TC 2.A.37) family.</text>
</comment>
<evidence type="ECO:0000313" key="11">
    <source>
        <dbReference type="EMBL" id="MBY8876128.1"/>
    </source>
</evidence>